<evidence type="ECO:0008006" key="4">
    <source>
        <dbReference type="Google" id="ProtNLM"/>
    </source>
</evidence>
<name>A0ABZ2RL83_ECTME</name>
<accession>A0ABZ2RL83</accession>
<proteinExistence type="predicted"/>
<dbReference type="EMBL" id="CP148074">
    <property type="protein sequence ID" value="WXL26853.1"/>
    <property type="molecule type" value="Genomic_DNA"/>
</dbReference>
<evidence type="ECO:0000256" key="1">
    <source>
        <dbReference type="SAM" id="MobiDB-lite"/>
    </source>
</evidence>
<evidence type="ECO:0000313" key="2">
    <source>
        <dbReference type="EMBL" id="WXL26853.1"/>
    </source>
</evidence>
<evidence type="ECO:0000313" key="3">
    <source>
        <dbReference type="Proteomes" id="UP001476583"/>
    </source>
</evidence>
<sequence length="72" mass="7521">MRIPSFAINAFLFFFFLTITYSLCAPFLPGSFETVRDVIERLSPPASVTGPADATDTAPLVPPVAGGGGETG</sequence>
<dbReference type="Proteomes" id="UP001476583">
    <property type="component" value="Chromosome"/>
</dbReference>
<feature type="region of interest" description="Disordered" evidence="1">
    <location>
        <begin position="45"/>
        <end position="72"/>
    </location>
</feature>
<protein>
    <recommendedName>
        <fullName evidence="4">Transmembrane protein</fullName>
    </recommendedName>
</protein>
<keyword evidence="3" id="KW-1185">Reference proteome</keyword>
<organism evidence="2 3">
    <name type="scientific">Ectopseudomonas mendocina</name>
    <name type="common">Pseudomonas mendocina</name>
    <dbReference type="NCBI Taxonomy" id="300"/>
    <lineage>
        <taxon>Bacteria</taxon>
        <taxon>Pseudomonadati</taxon>
        <taxon>Pseudomonadota</taxon>
        <taxon>Gammaproteobacteria</taxon>
        <taxon>Pseudomonadales</taxon>
        <taxon>Pseudomonadaceae</taxon>
        <taxon>Ectopseudomonas</taxon>
    </lineage>
</organism>
<gene>
    <name evidence="2" type="ORF">WG219_05085</name>
</gene>
<reference evidence="2 3" key="1">
    <citation type="submission" date="2024-03" db="EMBL/GenBank/DDBJ databases">
        <title>Complete genome of BD2.</title>
        <authorList>
            <person name="Cao G."/>
        </authorList>
    </citation>
    <scope>NUCLEOTIDE SEQUENCE [LARGE SCALE GENOMIC DNA]</scope>
    <source>
        <strain evidence="2 3">BD2</strain>
    </source>
</reference>